<dbReference type="SUPFAM" id="SSF51735">
    <property type="entry name" value="NAD(P)-binding Rossmann-fold domains"/>
    <property type="match status" value="1"/>
</dbReference>
<evidence type="ECO:0000256" key="7">
    <source>
        <dbReference type="ARBA" id="ARBA00023002"/>
    </source>
</evidence>
<keyword evidence="3 11" id="KW-0554">One-carbon metabolism</keyword>
<dbReference type="InterPro" id="IPR020631">
    <property type="entry name" value="THF_DH/CycHdrlase_NAD-bd_dom"/>
</dbReference>
<dbReference type="GO" id="GO:0009086">
    <property type="term" value="P:methionine biosynthetic process"/>
    <property type="evidence" value="ECO:0007669"/>
    <property type="project" value="UniProtKB-KW"/>
</dbReference>
<dbReference type="EC" id="1.5.1.5" evidence="11"/>
<dbReference type="Pfam" id="PF02882">
    <property type="entry name" value="THF_DHG_CYH_C"/>
    <property type="match status" value="1"/>
</dbReference>
<feature type="binding site" evidence="11">
    <location>
        <begin position="166"/>
        <end position="168"/>
    </location>
    <ligand>
        <name>NADP(+)</name>
        <dbReference type="ChEBI" id="CHEBI:58349"/>
    </ligand>
</feature>
<evidence type="ECO:0000256" key="11">
    <source>
        <dbReference type="HAMAP-Rule" id="MF_01576"/>
    </source>
</evidence>
<evidence type="ECO:0000256" key="1">
    <source>
        <dbReference type="ARBA" id="ARBA00004777"/>
    </source>
</evidence>
<dbReference type="GO" id="GO:0000105">
    <property type="term" value="P:L-histidine biosynthetic process"/>
    <property type="evidence" value="ECO:0007669"/>
    <property type="project" value="UniProtKB-KW"/>
</dbReference>
<evidence type="ECO:0000256" key="2">
    <source>
        <dbReference type="ARBA" id="ARBA00011738"/>
    </source>
</evidence>
<dbReference type="PRINTS" id="PR00085">
    <property type="entry name" value="THFDHDRGNASE"/>
</dbReference>
<evidence type="ECO:0000256" key="8">
    <source>
        <dbReference type="ARBA" id="ARBA00023102"/>
    </source>
</evidence>
<keyword evidence="10 11" id="KW-0511">Multifunctional enzyme</keyword>
<dbReference type="InterPro" id="IPR020630">
    <property type="entry name" value="THF_DH/CycHdrlase_cat_dom"/>
</dbReference>
<dbReference type="EMBL" id="PEZZ01000021">
    <property type="protein sequence ID" value="PIS05089.1"/>
    <property type="molecule type" value="Genomic_DNA"/>
</dbReference>
<dbReference type="GO" id="GO:0006164">
    <property type="term" value="P:purine nucleotide biosynthetic process"/>
    <property type="evidence" value="ECO:0007669"/>
    <property type="project" value="UniProtKB-KW"/>
</dbReference>
<reference evidence="15" key="1">
    <citation type="submission" date="2017-09" db="EMBL/GenBank/DDBJ databases">
        <title>Depth-based differentiation of microbial function through sediment-hosted aquifers and enrichment of novel symbionts in the deep terrestrial subsurface.</title>
        <authorList>
            <person name="Probst A.J."/>
            <person name="Ladd B."/>
            <person name="Jarett J.K."/>
            <person name="Geller-Mcgrath D.E."/>
            <person name="Sieber C.M.K."/>
            <person name="Emerson J.B."/>
            <person name="Anantharaman K."/>
            <person name="Thomas B.C."/>
            <person name="Malmstrom R."/>
            <person name="Stieglmeier M."/>
            <person name="Klingl A."/>
            <person name="Woyke T."/>
            <person name="Ryan C.M."/>
            <person name="Banfield J.F."/>
        </authorList>
    </citation>
    <scope>NUCLEOTIDE SEQUENCE [LARGE SCALE GENOMIC DNA]</scope>
</reference>
<dbReference type="InterPro" id="IPR036291">
    <property type="entry name" value="NAD(P)-bd_dom_sf"/>
</dbReference>
<dbReference type="Pfam" id="PF00763">
    <property type="entry name" value="THF_DHG_CYH"/>
    <property type="match status" value="1"/>
</dbReference>
<keyword evidence="7 11" id="KW-0560">Oxidoreductase</keyword>
<evidence type="ECO:0000313" key="14">
    <source>
        <dbReference type="EMBL" id="PIS05089.1"/>
    </source>
</evidence>
<dbReference type="GO" id="GO:0004488">
    <property type="term" value="F:methylenetetrahydrofolate dehydrogenase (NADP+) activity"/>
    <property type="evidence" value="ECO:0007669"/>
    <property type="project" value="UniProtKB-UniRule"/>
</dbReference>
<dbReference type="EC" id="3.5.4.9" evidence="11"/>
<protein>
    <recommendedName>
        <fullName evidence="11">Bifunctional protein FolD</fullName>
    </recommendedName>
    <domain>
        <recommendedName>
            <fullName evidence="11">Methylenetetrahydrofolate dehydrogenase</fullName>
            <ecNumber evidence="11">1.5.1.5</ecNumber>
        </recommendedName>
    </domain>
    <domain>
        <recommendedName>
            <fullName evidence="11">Methenyltetrahydrofolate cyclohydrolase</fullName>
            <ecNumber evidence="11">3.5.4.9</ecNumber>
        </recommendedName>
    </domain>
</protein>
<keyword evidence="11" id="KW-0028">Amino-acid biosynthesis</keyword>
<evidence type="ECO:0000256" key="6">
    <source>
        <dbReference type="ARBA" id="ARBA00022857"/>
    </source>
</evidence>
<dbReference type="GO" id="GO:0035999">
    <property type="term" value="P:tetrahydrofolate interconversion"/>
    <property type="evidence" value="ECO:0007669"/>
    <property type="project" value="UniProtKB-UniRule"/>
</dbReference>
<dbReference type="CDD" id="cd01080">
    <property type="entry name" value="NAD_bind_m-THF_DH_Cyclohyd"/>
    <property type="match status" value="1"/>
</dbReference>
<evidence type="ECO:0000256" key="9">
    <source>
        <dbReference type="ARBA" id="ARBA00023167"/>
    </source>
</evidence>
<dbReference type="SUPFAM" id="SSF53223">
    <property type="entry name" value="Aminoacid dehydrogenase-like, N-terminal domain"/>
    <property type="match status" value="1"/>
</dbReference>
<comment type="caution">
    <text evidence="14">The sequence shown here is derived from an EMBL/GenBank/DDBJ whole genome shotgun (WGS) entry which is preliminary data.</text>
</comment>
<keyword evidence="4 11" id="KW-0658">Purine biosynthesis</keyword>
<gene>
    <name evidence="11" type="primary">folD</name>
    <name evidence="14" type="ORF">COT81_02895</name>
</gene>
<dbReference type="GO" id="GO:0004477">
    <property type="term" value="F:methenyltetrahydrofolate cyclohydrolase activity"/>
    <property type="evidence" value="ECO:0007669"/>
    <property type="project" value="UniProtKB-UniRule"/>
</dbReference>
<comment type="subunit">
    <text evidence="2 11">Homodimer.</text>
</comment>
<comment type="function">
    <text evidence="11">Catalyzes the oxidation of 5,10-methylenetetrahydrofolate to 5,10-methenyltetrahydrofolate and then the hydrolysis of 5,10-methenyltetrahydrofolate to 10-formyltetrahydrofolate.</text>
</comment>
<dbReference type="InterPro" id="IPR000672">
    <property type="entry name" value="THF_DH/CycHdrlase"/>
</dbReference>
<dbReference type="Gene3D" id="3.40.50.10860">
    <property type="entry name" value="Leucine Dehydrogenase, chain A, domain 1"/>
    <property type="match status" value="1"/>
</dbReference>
<comment type="catalytic activity">
    <reaction evidence="11">
        <text>(6R)-5,10-methenyltetrahydrofolate + H2O = (6R)-10-formyltetrahydrofolate + H(+)</text>
        <dbReference type="Rhea" id="RHEA:23700"/>
        <dbReference type="ChEBI" id="CHEBI:15377"/>
        <dbReference type="ChEBI" id="CHEBI:15378"/>
        <dbReference type="ChEBI" id="CHEBI:57455"/>
        <dbReference type="ChEBI" id="CHEBI:195366"/>
        <dbReference type="EC" id="3.5.4.9"/>
    </reaction>
</comment>
<dbReference type="PANTHER" id="PTHR48099:SF5">
    <property type="entry name" value="C-1-TETRAHYDROFOLATE SYNTHASE, CYTOPLASMIC"/>
    <property type="match status" value="1"/>
</dbReference>
<sequence>MVTIVDGKAIAQDILEDLKGRVQKLKAQNKQPALAVVLVGDDKPSHTYVTKKQESAKDIGIDFFRFEFPASVSKDELIAEVEKIQAEKNLSGMIIQLPVPEGLWNDTREIVNHINLDIDVDCLSYPALGKVLMGKSPFVPPTPGAIMHILKYHQVSLDGKNICLVGRGDLIGKPLAGMLLNEKVAFSVHGRSTKNLADFTLAADIIITGVGKKDVVTSDMVSEGAMIIDAGVTFVDGKMYGDVDFAGVKDKASLITPVPGGVGPITVAKLLENTVISCELRL</sequence>
<dbReference type="HAMAP" id="MF_01576">
    <property type="entry name" value="THF_DHG_CYH"/>
    <property type="match status" value="1"/>
</dbReference>
<dbReference type="Gene3D" id="3.40.50.720">
    <property type="entry name" value="NAD(P)-binding Rossmann-like Domain"/>
    <property type="match status" value="1"/>
</dbReference>
<dbReference type="FunFam" id="3.40.50.10860:FF:000005">
    <property type="entry name" value="C-1-tetrahydrofolate synthase, cytoplasmic, putative"/>
    <property type="match status" value="1"/>
</dbReference>
<dbReference type="AlphaFoldDB" id="A0A2H0W148"/>
<dbReference type="PROSITE" id="PS00767">
    <property type="entry name" value="THF_DHG_CYH_2"/>
    <property type="match status" value="1"/>
</dbReference>
<evidence type="ECO:0000256" key="3">
    <source>
        <dbReference type="ARBA" id="ARBA00022563"/>
    </source>
</evidence>
<organism evidence="14 15">
    <name type="scientific">Candidatus Buchananbacteria bacterium CG10_big_fil_rev_8_21_14_0_10_42_9</name>
    <dbReference type="NCBI Taxonomy" id="1974526"/>
    <lineage>
        <taxon>Bacteria</taxon>
        <taxon>Candidatus Buchananiibacteriota</taxon>
    </lineage>
</organism>
<evidence type="ECO:0000256" key="4">
    <source>
        <dbReference type="ARBA" id="ARBA00022755"/>
    </source>
</evidence>
<keyword evidence="6 11" id="KW-0521">NADP</keyword>
<comment type="caution">
    <text evidence="11">Lacks conserved residue(s) required for the propagation of feature annotation.</text>
</comment>
<name>A0A2H0W148_9BACT</name>
<proteinExistence type="inferred from homology"/>
<comment type="catalytic activity">
    <reaction evidence="11">
        <text>(6R)-5,10-methylene-5,6,7,8-tetrahydrofolate + NADP(+) = (6R)-5,10-methenyltetrahydrofolate + NADPH</text>
        <dbReference type="Rhea" id="RHEA:22812"/>
        <dbReference type="ChEBI" id="CHEBI:15636"/>
        <dbReference type="ChEBI" id="CHEBI:57455"/>
        <dbReference type="ChEBI" id="CHEBI:57783"/>
        <dbReference type="ChEBI" id="CHEBI:58349"/>
        <dbReference type="EC" id="1.5.1.5"/>
    </reaction>
</comment>
<keyword evidence="5 11" id="KW-0378">Hydrolase</keyword>
<dbReference type="Proteomes" id="UP000230935">
    <property type="component" value="Unassembled WGS sequence"/>
</dbReference>
<dbReference type="UniPathway" id="UPA00193"/>
<feature type="domain" description="Tetrahydrofolate dehydrogenase/cyclohydrolase catalytic" evidence="12">
    <location>
        <begin position="5"/>
        <end position="121"/>
    </location>
</feature>
<accession>A0A2H0W148</accession>
<dbReference type="InterPro" id="IPR046346">
    <property type="entry name" value="Aminoacid_DH-like_N_sf"/>
</dbReference>
<evidence type="ECO:0000256" key="5">
    <source>
        <dbReference type="ARBA" id="ARBA00022801"/>
    </source>
</evidence>
<evidence type="ECO:0000259" key="12">
    <source>
        <dbReference type="Pfam" id="PF00763"/>
    </source>
</evidence>
<keyword evidence="9 11" id="KW-0486">Methionine biosynthesis</keyword>
<dbReference type="PANTHER" id="PTHR48099">
    <property type="entry name" value="C-1-TETRAHYDROFOLATE SYNTHASE, CYTOPLASMIC-RELATED"/>
    <property type="match status" value="1"/>
</dbReference>
<feature type="domain" description="Tetrahydrofolate dehydrogenase/cyclohydrolase NAD(P)-binding" evidence="13">
    <location>
        <begin position="140"/>
        <end position="279"/>
    </location>
</feature>
<evidence type="ECO:0000259" key="13">
    <source>
        <dbReference type="Pfam" id="PF02882"/>
    </source>
</evidence>
<keyword evidence="8 11" id="KW-0368">Histidine biosynthesis</keyword>
<comment type="pathway">
    <text evidence="1 11">One-carbon metabolism; tetrahydrofolate interconversion.</text>
</comment>
<dbReference type="GO" id="GO:0005829">
    <property type="term" value="C:cytosol"/>
    <property type="evidence" value="ECO:0007669"/>
    <property type="project" value="TreeGrafter"/>
</dbReference>
<comment type="similarity">
    <text evidence="11">Belongs to the tetrahydrofolate dehydrogenase/cyclohydrolase family.</text>
</comment>
<feature type="binding site" evidence="11">
    <location>
        <position position="232"/>
    </location>
    <ligand>
        <name>NADP(+)</name>
        <dbReference type="ChEBI" id="CHEBI:58349"/>
    </ligand>
</feature>
<dbReference type="InterPro" id="IPR020867">
    <property type="entry name" value="THF_DH/CycHdrlase_CS"/>
</dbReference>
<evidence type="ECO:0000256" key="10">
    <source>
        <dbReference type="ARBA" id="ARBA00023268"/>
    </source>
</evidence>
<evidence type="ECO:0000313" key="15">
    <source>
        <dbReference type="Proteomes" id="UP000230935"/>
    </source>
</evidence>